<dbReference type="CDD" id="cd20742">
    <property type="entry name" value="FIX_vWA-like"/>
    <property type="match status" value="1"/>
</dbReference>
<proteinExistence type="predicted"/>
<organism evidence="2 3">
    <name type="scientific">Metabacillus bambusae</name>
    <dbReference type="NCBI Taxonomy" id="2795218"/>
    <lineage>
        <taxon>Bacteria</taxon>
        <taxon>Bacillati</taxon>
        <taxon>Bacillota</taxon>
        <taxon>Bacilli</taxon>
        <taxon>Bacillales</taxon>
        <taxon>Bacillaceae</taxon>
        <taxon>Metabacillus</taxon>
    </lineage>
</organism>
<dbReference type="SUPFAM" id="SSF103647">
    <property type="entry name" value="TSP type-3 repeat"/>
    <property type="match status" value="1"/>
</dbReference>
<dbReference type="InterPro" id="IPR028974">
    <property type="entry name" value="TSP_type-3_rpt"/>
</dbReference>
<comment type="caution">
    <text evidence="2">The sequence shown here is derived from an EMBL/GenBank/DDBJ whole genome shotgun (WGS) entry which is preliminary data.</text>
</comment>
<evidence type="ECO:0008006" key="4">
    <source>
        <dbReference type="Google" id="ProtNLM"/>
    </source>
</evidence>
<dbReference type="PANTHER" id="PTHR37467:SF1">
    <property type="entry name" value="EXPORTED CALCIUM-BINDING GLYCOPROTEIN"/>
    <property type="match status" value="1"/>
</dbReference>
<dbReference type="InterPro" id="IPR053180">
    <property type="entry name" value="Ca-binding_acidic-repeat"/>
</dbReference>
<dbReference type="PROSITE" id="PS00018">
    <property type="entry name" value="EF_HAND_1"/>
    <property type="match status" value="1"/>
</dbReference>
<dbReference type="PANTHER" id="PTHR37467">
    <property type="entry name" value="EXPORTED CALCIUM-BINDING GLYCOPROTEIN-RELATED"/>
    <property type="match status" value="1"/>
</dbReference>
<reference evidence="2 3" key="1">
    <citation type="submission" date="2021-03" db="EMBL/GenBank/DDBJ databases">
        <title>Whole genome sequence of Metabacillus bambusae BG109.</title>
        <authorList>
            <person name="Jeong J.W."/>
        </authorList>
    </citation>
    <scope>NUCLEOTIDE SEQUENCE [LARGE SCALE GENOMIC DNA]</scope>
    <source>
        <strain evidence="2 3">BG109</strain>
    </source>
</reference>
<gene>
    <name evidence="2" type="ORF">I7822_04945</name>
</gene>
<feature type="compositionally biased region" description="Basic and acidic residues" evidence="1">
    <location>
        <begin position="309"/>
        <end position="335"/>
    </location>
</feature>
<dbReference type="InterPro" id="IPR018247">
    <property type="entry name" value="EF_Hand_1_Ca_BS"/>
</dbReference>
<keyword evidence="3" id="KW-1185">Reference proteome</keyword>
<accession>A0ABS3MYF9</accession>
<feature type="region of interest" description="Disordered" evidence="1">
    <location>
        <begin position="308"/>
        <end position="335"/>
    </location>
</feature>
<evidence type="ECO:0000313" key="2">
    <source>
        <dbReference type="EMBL" id="MBO1511034.1"/>
    </source>
</evidence>
<sequence length="934" mass="104225">MKFKVFIHLLLGVVLVFSAVSPGIVLGKANDKSSSAKVETEETSQLSDQNAKQLINEAMKQIEAFPDPQEVPKNHKRVEYALFELQAAVDGNFETNNAIKSTAFFDHSLNSLNILENHPQTPSDKIDSVIDKVISANRIVTDKLLTLLESNTEMFDKKDQKQLEKAHKDYEKGVDFETKNNREQSIHFYKKAWTSAQELKEKAKRILDSDGDDLLDEVEKKLGTNLQEKDTDQDGLLDGFEILQQYTSPLKKDTNNDGKPDGEEDTDQDSLNNFQEQKAGTNPVLKDSDADGLDDHFELVEFGTSPLLKDTDHDGLDDAGEYHAGSDPHKKDSDHDRLYDGLESFAQTFTEKESGAVLEINGIGDLSRAVKLINVSDQVIFQDVPGAVSEFVDISVNREFEHATVKIPIEKSDIPNGDFESVKMYTYDKETHTFTPLEKQKVDAEKGYIIGETTQFSVFMLIYTPEWEKAQQKETNSIKASAAGLSYTITNDPEVDDSDGDGLTDEEEQSYGTLVYYHDSDMDGLDDGNELDMGFNPFEENADGDSFTDLEEFNNESDPDIYDKEWTDYIQELLAGASVNEFAATLVDWGWMDEETYDSVGFLLGQLVAGYLGYGDIVEAAAEFTQADVGAGLFALFGFIPAVGDIAKTVEKVVSFVKRVPKNIIAGTYEMILKNFADQPKLFSAILDAITGGASKSLRDMGASDNMIAQLGKNGNDLKRIAKLTAAKFGDETLDAAQKAIIDRKIRDHWGTNLTARKRAEAFGTESAIWYYELLGYKLLYAQRDKDPRVKARTGPDIIMKTPSGELFIIEAKGSYSKNGKLNDGKKRGVRLASKVSGQYRLYLSREWLTTNSERYMDKFEDAIRNKTISPEEKEAYDLLKDVIDNGASYKSSVVYGGIRDAKSVIEAGKEMDDYLENILKDTDAIDFILIHSI</sequence>
<protein>
    <recommendedName>
        <fullName evidence="4">EF-hand domain-containing protein</fullName>
    </recommendedName>
</protein>
<dbReference type="Proteomes" id="UP000663981">
    <property type="component" value="Unassembled WGS sequence"/>
</dbReference>
<name>A0ABS3MYF9_9BACI</name>
<feature type="region of interest" description="Disordered" evidence="1">
    <location>
        <begin position="247"/>
        <end position="269"/>
    </location>
</feature>
<feature type="compositionally biased region" description="Basic and acidic residues" evidence="1">
    <location>
        <begin position="250"/>
        <end position="261"/>
    </location>
</feature>
<dbReference type="RefSeq" id="WP_207975697.1">
    <property type="nucleotide sequence ID" value="NZ_JAGDEL010000003.1"/>
</dbReference>
<dbReference type="Gene3D" id="4.10.1080.10">
    <property type="entry name" value="TSP type-3 repeat"/>
    <property type="match status" value="1"/>
</dbReference>
<evidence type="ECO:0000256" key="1">
    <source>
        <dbReference type="SAM" id="MobiDB-lite"/>
    </source>
</evidence>
<evidence type="ECO:0000313" key="3">
    <source>
        <dbReference type="Proteomes" id="UP000663981"/>
    </source>
</evidence>
<dbReference type="EMBL" id="JAGDEL010000003">
    <property type="protein sequence ID" value="MBO1511034.1"/>
    <property type="molecule type" value="Genomic_DNA"/>
</dbReference>